<dbReference type="InterPro" id="IPR051964">
    <property type="entry name" value="Chaperone_stress_response"/>
</dbReference>
<dbReference type="PROSITE" id="PS50157">
    <property type="entry name" value="ZINC_FINGER_C2H2_2"/>
    <property type="match status" value="1"/>
</dbReference>
<evidence type="ECO:0000313" key="9">
    <source>
        <dbReference type="EMBL" id="CAG7834323.1"/>
    </source>
</evidence>
<dbReference type="PROSITE" id="PS50076">
    <property type="entry name" value="DNAJ_2"/>
    <property type="match status" value="1"/>
</dbReference>
<dbReference type="AlphaFoldDB" id="A0A8J2LLR8"/>
<dbReference type="GO" id="GO:0005737">
    <property type="term" value="C:cytoplasm"/>
    <property type="evidence" value="ECO:0007669"/>
    <property type="project" value="TreeGrafter"/>
</dbReference>
<gene>
    <name evidence="9" type="ORF">AFUS01_LOCUS43840</name>
</gene>
<dbReference type="OrthoDB" id="552049at2759"/>
<feature type="compositionally biased region" description="Basic and acidic residues" evidence="6">
    <location>
        <begin position="531"/>
        <end position="541"/>
    </location>
</feature>
<accession>A0A8J2LLR8</accession>
<keyword evidence="3" id="KW-0862">Zinc</keyword>
<dbReference type="EMBL" id="CAJVCH010570193">
    <property type="protein sequence ID" value="CAG7834323.1"/>
    <property type="molecule type" value="Genomic_DNA"/>
</dbReference>
<keyword evidence="10" id="KW-1185">Reference proteome</keyword>
<feature type="domain" description="J" evidence="7">
    <location>
        <begin position="1"/>
        <end position="57"/>
    </location>
</feature>
<dbReference type="InterPro" id="IPR001623">
    <property type="entry name" value="DnaJ_domain"/>
</dbReference>
<evidence type="ECO:0000256" key="1">
    <source>
        <dbReference type="ARBA" id="ARBA00022723"/>
    </source>
</evidence>
<feature type="non-terminal residue" evidence="9">
    <location>
        <position position="1"/>
    </location>
</feature>
<dbReference type="InterPro" id="IPR054076">
    <property type="entry name" value="ZUO1-like_ZHD"/>
</dbReference>
<evidence type="ECO:0000313" key="10">
    <source>
        <dbReference type="Proteomes" id="UP000708208"/>
    </source>
</evidence>
<dbReference type="Proteomes" id="UP000708208">
    <property type="component" value="Unassembled WGS sequence"/>
</dbReference>
<protein>
    <submittedName>
        <fullName evidence="9">Uncharacterized protein</fullName>
    </submittedName>
</protein>
<feature type="region of interest" description="Disordered" evidence="6">
    <location>
        <begin position="308"/>
        <end position="495"/>
    </location>
</feature>
<evidence type="ECO:0000256" key="5">
    <source>
        <dbReference type="SAM" id="Coils"/>
    </source>
</evidence>
<feature type="compositionally biased region" description="Acidic residues" evidence="6">
    <location>
        <begin position="329"/>
        <end position="339"/>
    </location>
</feature>
<evidence type="ECO:0000256" key="2">
    <source>
        <dbReference type="ARBA" id="ARBA00022771"/>
    </source>
</evidence>
<name>A0A8J2LLR8_9HEXA</name>
<evidence type="ECO:0000259" key="7">
    <source>
        <dbReference type="PROSITE" id="PS50076"/>
    </source>
</evidence>
<dbReference type="PROSITE" id="PS00636">
    <property type="entry name" value="DNAJ_1"/>
    <property type="match status" value="1"/>
</dbReference>
<keyword evidence="1" id="KW-0479">Metal-binding</keyword>
<dbReference type="Pfam" id="PF21884">
    <property type="entry name" value="ZUO1-like_ZHD"/>
    <property type="match status" value="1"/>
</dbReference>
<dbReference type="PROSITE" id="PS00028">
    <property type="entry name" value="ZINC_FINGER_C2H2_1"/>
    <property type="match status" value="2"/>
</dbReference>
<dbReference type="Pfam" id="PF12171">
    <property type="entry name" value="zf-C2H2_jaz"/>
    <property type="match status" value="1"/>
</dbReference>
<feature type="region of interest" description="Disordered" evidence="6">
    <location>
        <begin position="519"/>
        <end position="550"/>
    </location>
</feature>
<evidence type="ECO:0000259" key="8">
    <source>
        <dbReference type="PROSITE" id="PS50157"/>
    </source>
</evidence>
<reference evidence="9" key="1">
    <citation type="submission" date="2021-06" db="EMBL/GenBank/DDBJ databases">
        <authorList>
            <person name="Hodson N. C."/>
            <person name="Mongue J. A."/>
            <person name="Jaron S. K."/>
        </authorList>
    </citation>
    <scope>NUCLEOTIDE SEQUENCE</scope>
</reference>
<evidence type="ECO:0000256" key="6">
    <source>
        <dbReference type="SAM" id="MobiDB-lite"/>
    </source>
</evidence>
<evidence type="ECO:0000256" key="4">
    <source>
        <dbReference type="PROSITE-ProRule" id="PRU00042"/>
    </source>
</evidence>
<evidence type="ECO:0000256" key="3">
    <source>
        <dbReference type="ARBA" id="ARBA00022833"/>
    </source>
</evidence>
<dbReference type="InterPro" id="IPR022755">
    <property type="entry name" value="Znf_C2H2_jaz"/>
</dbReference>
<organism evidence="9 10">
    <name type="scientific">Allacma fusca</name>
    <dbReference type="NCBI Taxonomy" id="39272"/>
    <lineage>
        <taxon>Eukaryota</taxon>
        <taxon>Metazoa</taxon>
        <taxon>Ecdysozoa</taxon>
        <taxon>Arthropoda</taxon>
        <taxon>Hexapoda</taxon>
        <taxon>Collembola</taxon>
        <taxon>Symphypleona</taxon>
        <taxon>Sminthuridae</taxon>
        <taxon>Allacma</taxon>
    </lineage>
</organism>
<feature type="coiled-coil region" evidence="5">
    <location>
        <begin position="205"/>
        <end position="245"/>
    </location>
</feature>
<dbReference type="InterPro" id="IPR018253">
    <property type="entry name" value="DnaJ_domain_CS"/>
</dbReference>
<dbReference type="InterPro" id="IPR013087">
    <property type="entry name" value="Znf_C2H2_type"/>
</dbReference>
<feature type="compositionally biased region" description="Basic residues" evidence="6">
    <location>
        <begin position="447"/>
        <end position="458"/>
    </location>
</feature>
<proteinExistence type="predicted"/>
<keyword evidence="5" id="KW-0175">Coiled coil</keyword>
<dbReference type="CDD" id="cd06257">
    <property type="entry name" value="DnaJ"/>
    <property type="match status" value="1"/>
</dbReference>
<dbReference type="GO" id="GO:0008270">
    <property type="term" value="F:zinc ion binding"/>
    <property type="evidence" value="ECO:0007669"/>
    <property type="project" value="UniProtKB-KW"/>
</dbReference>
<feature type="domain" description="C2H2-type" evidence="8">
    <location>
        <begin position="288"/>
        <end position="317"/>
    </location>
</feature>
<comment type="caution">
    <text evidence="9">The sequence shown here is derived from an EMBL/GenBank/DDBJ whole genome shotgun (WGS) entry which is preliminary data.</text>
</comment>
<dbReference type="SMART" id="SM00355">
    <property type="entry name" value="ZnF_C2H2"/>
    <property type="match status" value="2"/>
</dbReference>
<dbReference type="PANTHER" id="PTHR44029">
    <property type="entry name" value="DNAJ HOMOLOG SUBFAMILY C MEMBER 21"/>
    <property type="match status" value="1"/>
</dbReference>
<dbReference type="Pfam" id="PF00226">
    <property type="entry name" value="DnaJ"/>
    <property type="match status" value="1"/>
</dbReference>
<keyword evidence="2 4" id="KW-0863">Zinc-finger</keyword>
<feature type="compositionally biased region" description="Polar residues" evidence="6">
    <location>
        <begin position="361"/>
        <end position="372"/>
    </location>
</feature>
<feature type="compositionally biased region" description="Low complexity" evidence="6">
    <location>
        <begin position="459"/>
        <end position="468"/>
    </location>
</feature>
<sequence length="550" mass="63397">AVQKIRVRSELRNPKCRMHPDKNPDRLEEAKEEFQILQQAYETLSNPQERAWYDEHRNALLKGGLEADFDEDIIDIFPFMTSGCYKGFGDDEEGFYTIYRGLFEKLSAEEYDAGIEDSDEEIPNFGDSLSSYDDVVGPFYAFWESYCTRQNFGWVDEYDTRRAGNRRVARLMDKENKKFRSKAKQEWNQKVRALVDFVKRKDKRVQAWKTEQERILKEKEEALKQKQAEEKALRLKERKKLFEAVKSHKEKHNKDNADQLEQLESWMLDEFNEGEELGEEEEEEEMLEYCHPCQKSFRTKKALINHEKSKKHLAQLERWAAENNITTSEDSEDDGDDQDKESQPESVPDEEPVTAAEPATNMCTKSNGSAPASENPEHSDSDSEDTLSARFVSRLSFKPETSPGKSKRKGKSKGFVPVLPEEEASPTLTSKLQDDTLDDSFDNPSKKGAKEKKRRRAAKSATVKSETVPEPEPVVEILEDEEEHPKSKSYASKTHQCGNCKEYFDSRSKLFKHLEKTGHALPPGAVDAFEDDRKSSKKSRETPVLTKNQI</sequence>
<dbReference type="PANTHER" id="PTHR44029:SF1">
    <property type="entry name" value="DNAJ HOMOLOG SUBFAMILY C MEMBER 21"/>
    <property type="match status" value="1"/>
</dbReference>